<name>A0A8D0ND59_PIG</name>
<dbReference type="Proteomes" id="UP000694726">
    <property type="component" value="Unplaced"/>
</dbReference>
<keyword evidence="1" id="KW-1133">Transmembrane helix</keyword>
<sequence length="117" mass="13553">MLRVQPKKQKKKKKRFIDFCVLTLFPAALQNSFISSSSFWVPSLGFSVYMVMPSVFTHSFTSYFPIWLLLISFSALTALVRTSSRILYRRFEIGHLKFFLILGEKAFSLSQSIMIVL</sequence>
<organism evidence="2 3">
    <name type="scientific">Sus scrofa</name>
    <name type="common">Pig</name>
    <dbReference type="NCBI Taxonomy" id="9823"/>
    <lineage>
        <taxon>Eukaryota</taxon>
        <taxon>Metazoa</taxon>
        <taxon>Chordata</taxon>
        <taxon>Craniata</taxon>
        <taxon>Vertebrata</taxon>
        <taxon>Euteleostomi</taxon>
        <taxon>Mammalia</taxon>
        <taxon>Eutheria</taxon>
        <taxon>Laurasiatheria</taxon>
        <taxon>Artiodactyla</taxon>
        <taxon>Suina</taxon>
        <taxon>Suidae</taxon>
        <taxon>Sus</taxon>
    </lineage>
</organism>
<protein>
    <submittedName>
        <fullName evidence="2">Uncharacterized protein</fullName>
    </submittedName>
</protein>
<keyword evidence="1" id="KW-0812">Transmembrane</keyword>
<feature type="transmembrane region" description="Helical" evidence="1">
    <location>
        <begin position="63"/>
        <end position="80"/>
    </location>
</feature>
<evidence type="ECO:0000313" key="3">
    <source>
        <dbReference type="Proteomes" id="UP000694726"/>
    </source>
</evidence>
<evidence type="ECO:0000256" key="1">
    <source>
        <dbReference type="SAM" id="Phobius"/>
    </source>
</evidence>
<evidence type="ECO:0000313" key="2">
    <source>
        <dbReference type="Ensembl" id="ENSSSCP00015017152.1"/>
    </source>
</evidence>
<dbReference type="AlphaFoldDB" id="A0A8D0ND59"/>
<proteinExistence type="predicted"/>
<dbReference type="Ensembl" id="ENSSSCT00015043434.1">
    <property type="protein sequence ID" value="ENSSSCP00015017152.1"/>
    <property type="gene ID" value="ENSSSCG00015032858.1"/>
</dbReference>
<reference evidence="2" key="1">
    <citation type="submission" date="2025-08" db="UniProtKB">
        <authorList>
            <consortium name="Ensembl"/>
        </authorList>
    </citation>
    <scope>IDENTIFICATION</scope>
</reference>
<accession>A0A8D0ND59</accession>
<keyword evidence="1" id="KW-0472">Membrane</keyword>